<dbReference type="EMBL" id="JAHRIN010076275">
    <property type="protein sequence ID" value="MEQ2217932.1"/>
    <property type="molecule type" value="Genomic_DNA"/>
</dbReference>
<evidence type="ECO:0000313" key="1">
    <source>
        <dbReference type="EMBL" id="MEQ2217932.1"/>
    </source>
</evidence>
<organism evidence="1 2">
    <name type="scientific">Xenoophorus captivus</name>
    <dbReference type="NCBI Taxonomy" id="1517983"/>
    <lineage>
        <taxon>Eukaryota</taxon>
        <taxon>Metazoa</taxon>
        <taxon>Chordata</taxon>
        <taxon>Craniata</taxon>
        <taxon>Vertebrata</taxon>
        <taxon>Euteleostomi</taxon>
        <taxon>Actinopterygii</taxon>
        <taxon>Neopterygii</taxon>
        <taxon>Teleostei</taxon>
        <taxon>Neoteleostei</taxon>
        <taxon>Acanthomorphata</taxon>
        <taxon>Ovalentaria</taxon>
        <taxon>Atherinomorphae</taxon>
        <taxon>Cyprinodontiformes</taxon>
        <taxon>Goodeidae</taxon>
        <taxon>Xenoophorus</taxon>
    </lineage>
</organism>
<gene>
    <name evidence="1" type="ORF">XENOCAPTIV_026378</name>
</gene>
<name>A0ABV0SDE3_9TELE</name>
<keyword evidence="2" id="KW-1185">Reference proteome</keyword>
<proteinExistence type="predicted"/>
<protein>
    <submittedName>
        <fullName evidence="1">Uncharacterized protein</fullName>
    </submittedName>
</protein>
<reference evidence="1 2" key="1">
    <citation type="submission" date="2021-06" db="EMBL/GenBank/DDBJ databases">
        <authorList>
            <person name="Palmer J.M."/>
        </authorList>
    </citation>
    <scope>NUCLEOTIDE SEQUENCE [LARGE SCALE GENOMIC DNA]</scope>
    <source>
        <strain evidence="1 2">XC_2019</strain>
        <tissue evidence="1">Muscle</tissue>
    </source>
</reference>
<evidence type="ECO:0000313" key="2">
    <source>
        <dbReference type="Proteomes" id="UP001434883"/>
    </source>
</evidence>
<accession>A0ABV0SDE3</accession>
<sequence length="100" mass="11151">MQRYLPDPSEMDRLDMYAGRRAALNTRIWTAITQTLYLYSIAFSFTKEIFTAVKFPLGAGFTQEGFRAIQRTTSLHVSALTVASREAGNRSAMVLIGGLL</sequence>
<dbReference type="Proteomes" id="UP001434883">
    <property type="component" value="Unassembled WGS sequence"/>
</dbReference>
<comment type="caution">
    <text evidence="1">The sequence shown here is derived from an EMBL/GenBank/DDBJ whole genome shotgun (WGS) entry which is preliminary data.</text>
</comment>